<organism evidence="2 3">
    <name type="scientific">Daphnia magna</name>
    <dbReference type="NCBI Taxonomy" id="35525"/>
    <lineage>
        <taxon>Eukaryota</taxon>
        <taxon>Metazoa</taxon>
        <taxon>Ecdysozoa</taxon>
        <taxon>Arthropoda</taxon>
        <taxon>Crustacea</taxon>
        <taxon>Branchiopoda</taxon>
        <taxon>Diplostraca</taxon>
        <taxon>Cladocera</taxon>
        <taxon>Anomopoda</taxon>
        <taxon>Daphniidae</taxon>
        <taxon>Daphnia</taxon>
    </lineage>
</organism>
<accession>A0A164HJB7</accession>
<protein>
    <submittedName>
        <fullName evidence="2">Uncharacterized protein</fullName>
    </submittedName>
</protein>
<dbReference type="EMBL" id="LRGB01010813">
    <property type="protein sequence ID" value="KZS00302.1"/>
    <property type="molecule type" value="Genomic_DNA"/>
</dbReference>
<feature type="region of interest" description="Disordered" evidence="1">
    <location>
        <begin position="1"/>
        <end position="25"/>
    </location>
</feature>
<name>A0A164HJB7_9CRUS</name>
<reference evidence="2 3" key="1">
    <citation type="submission" date="2016-03" db="EMBL/GenBank/DDBJ databases">
        <title>EvidentialGene: Evidence-directed Construction of Genes on Genomes.</title>
        <authorList>
            <person name="Gilbert D.G."/>
            <person name="Choi J.-H."/>
            <person name="Mockaitis K."/>
            <person name="Colbourne J."/>
            <person name="Pfrender M."/>
        </authorList>
    </citation>
    <scope>NUCLEOTIDE SEQUENCE [LARGE SCALE GENOMIC DNA]</scope>
    <source>
        <strain evidence="2 3">Xinb3</strain>
        <tissue evidence="2">Complete organism</tissue>
    </source>
</reference>
<gene>
    <name evidence="2" type="ORF">APZ42_003441</name>
</gene>
<proteinExistence type="predicted"/>
<evidence type="ECO:0000313" key="3">
    <source>
        <dbReference type="Proteomes" id="UP000076858"/>
    </source>
</evidence>
<sequence>MANHQDSLGKKRQAVGRETWSRKEVGVAESPPTFQFTLCFHLISTAINLE</sequence>
<dbReference type="Proteomes" id="UP000076858">
    <property type="component" value="Unassembled WGS sequence"/>
</dbReference>
<dbReference type="AlphaFoldDB" id="A0A164HJB7"/>
<evidence type="ECO:0000256" key="1">
    <source>
        <dbReference type="SAM" id="MobiDB-lite"/>
    </source>
</evidence>
<evidence type="ECO:0000313" key="2">
    <source>
        <dbReference type="EMBL" id="KZS00302.1"/>
    </source>
</evidence>
<comment type="caution">
    <text evidence="2">The sequence shown here is derived from an EMBL/GenBank/DDBJ whole genome shotgun (WGS) entry which is preliminary data.</text>
</comment>
<keyword evidence="3" id="KW-1185">Reference proteome</keyword>